<protein>
    <submittedName>
        <fullName evidence="1">Uncharacterized protein</fullName>
    </submittedName>
</protein>
<organism evidence="1 2">
    <name type="scientific">Pseudomonas typographi</name>
    <dbReference type="NCBI Taxonomy" id="2715964"/>
    <lineage>
        <taxon>Bacteria</taxon>
        <taxon>Pseudomonadati</taxon>
        <taxon>Pseudomonadota</taxon>
        <taxon>Gammaproteobacteria</taxon>
        <taxon>Pseudomonadales</taxon>
        <taxon>Pseudomonadaceae</taxon>
        <taxon>Pseudomonas</taxon>
    </lineage>
</organism>
<dbReference type="RefSeq" id="WP_190419266.1">
    <property type="nucleotide sequence ID" value="NZ_JAAOCA010000008.1"/>
</dbReference>
<name>A0ABR7YZW5_9PSED</name>
<accession>A0ABR7YZW5</accession>
<gene>
    <name evidence="1" type="ORF">HAQ05_08235</name>
</gene>
<proteinExistence type="predicted"/>
<keyword evidence="2" id="KW-1185">Reference proteome</keyword>
<evidence type="ECO:0000313" key="1">
    <source>
        <dbReference type="EMBL" id="MBD1598692.1"/>
    </source>
</evidence>
<dbReference type="EMBL" id="JAAOCA010000008">
    <property type="protein sequence ID" value="MBD1598692.1"/>
    <property type="molecule type" value="Genomic_DNA"/>
</dbReference>
<reference evidence="1 2" key="1">
    <citation type="journal article" date="2020" name="Insects">
        <title>Bacteria Belonging to Pseudomonas typographi sp. nov. from the Bark Beetle Ips typographus Have Genomic Potential to Aid in the Host Ecology.</title>
        <authorList>
            <person name="Peral-Aranega E."/>
            <person name="Saati-Santamaria Z."/>
            <person name="Kolarik M."/>
            <person name="Rivas R."/>
            <person name="Garcia-Fraile P."/>
        </authorList>
    </citation>
    <scope>NUCLEOTIDE SEQUENCE [LARGE SCALE GENOMIC DNA]</scope>
    <source>
        <strain evidence="1 2">CA3A</strain>
    </source>
</reference>
<comment type="caution">
    <text evidence="1">The sequence shown here is derived from an EMBL/GenBank/DDBJ whole genome shotgun (WGS) entry which is preliminary data.</text>
</comment>
<dbReference type="Proteomes" id="UP000805841">
    <property type="component" value="Unassembled WGS sequence"/>
</dbReference>
<sequence>MMQALLMQLRVATARETYTGPYLNKASSKKYVQTQRFIGAPKPLRLK</sequence>
<evidence type="ECO:0000313" key="2">
    <source>
        <dbReference type="Proteomes" id="UP000805841"/>
    </source>
</evidence>